<dbReference type="SUPFAM" id="SSF47413">
    <property type="entry name" value="lambda repressor-like DNA-binding domains"/>
    <property type="match status" value="1"/>
</dbReference>
<dbReference type="EMBL" id="JBHSRF010000034">
    <property type="protein sequence ID" value="MFC6083888.1"/>
    <property type="molecule type" value="Genomic_DNA"/>
</dbReference>
<evidence type="ECO:0000313" key="2">
    <source>
        <dbReference type="EMBL" id="MFC6083888.1"/>
    </source>
</evidence>
<proteinExistence type="predicted"/>
<gene>
    <name evidence="2" type="ORF">ACFP1K_22160</name>
</gene>
<dbReference type="InterPro" id="IPR001387">
    <property type="entry name" value="Cro/C1-type_HTH"/>
</dbReference>
<protein>
    <submittedName>
        <fullName evidence="2">Helix-turn-helix domain-containing protein</fullName>
    </submittedName>
</protein>
<dbReference type="InterPro" id="IPR010982">
    <property type="entry name" value="Lambda_DNA-bd_dom_sf"/>
</dbReference>
<dbReference type="RefSeq" id="WP_380756356.1">
    <property type="nucleotide sequence ID" value="NZ_JBHSRF010000034.1"/>
</dbReference>
<dbReference type="PROSITE" id="PS50943">
    <property type="entry name" value="HTH_CROC1"/>
    <property type="match status" value="1"/>
</dbReference>
<reference evidence="3" key="1">
    <citation type="journal article" date="2019" name="Int. J. Syst. Evol. Microbiol.">
        <title>The Global Catalogue of Microorganisms (GCM) 10K type strain sequencing project: providing services to taxonomists for standard genome sequencing and annotation.</title>
        <authorList>
            <consortium name="The Broad Institute Genomics Platform"/>
            <consortium name="The Broad Institute Genome Sequencing Center for Infectious Disease"/>
            <person name="Wu L."/>
            <person name="Ma J."/>
        </authorList>
    </citation>
    <scope>NUCLEOTIDE SEQUENCE [LARGE SCALE GENOMIC DNA]</scope>
    <source>
        <strain evidence="3">JCM 30346</strain>
    </source>
</reference>
<organism evidence="2 3">
    <name type="scientific">Sphaerisporangium aureirubrum</name>
    <dbReference type="NCBI Taxonomy" id="1544736"/>
    <lineage>
        <taxon>Bacteria</taxon>
        <taxon>Bacillati</taxon>
        <taxon>Actinomycetota</taxon>
        <taxon>Actinomycetes</taxon>
        <taxon>Streptosporangiales</taxon>
        <taxon>Streptosporangiaceae</taxon>
        <taxon>Sphaerisporangium</taxon>
    </lineage>
</organism>
<dbReference type="Proteomes" id="UP001596137">
    <property type="component" value="Unassembled WGS sequence"/>
</dbReference>
<dbReference type="Gene3D" id="1.10.260.40">
    <property type="entry name" value="lambda repressor-like DNA-binding domains"/>
    <property type="match status" value="1"/>
</dbReference>
<comment type="caution">
    <text evidence="2">The sequence shown here is derived from an EMBL/GenBank/DDBJ whole genome shotgun (WGS) entry which is preliminary data.</text>
</comment>
<accession>A0ABW1NLS0</accession>
<evidence type="ECO:0000313" key="3">
    <source>
        <dbReference type="Proteomes" id="UP001596137"/>
    </source>
</evidence>
<name>A0ABW1NLS0_9ACTN</name>
<keyword evidence="3" id="KW-1185">Reference proteome</keyword>
<dbReference type="SMART" id="SM00530">
    <property type="entry name" value="HTH_XRE"/>
    <property type="match status" value="1"/>
</dbReference>
<sequence length="401" mass="44024">MNENWDSGYYGTEEHTGQRIARWRKLRGLTQSGLAIRAHLSRSLVAQVETGHKPATPSMVAAVAKALSLDVAKLHGQPFGEADRSGNAVHAAIPAIRRAFSYADVAPDLGMPPRSLKELSSELVRLQKLQGAAFHQELALRLPAVIEELTVHAVGSGKPRAWRLLNRADAVAVSLARRLGYNDLAQVGIERAADAARRADDPYLPHLVMLSRALLLLTTGEWDLALVLMQRSVGQVDEDERPESTSVLGALHLRAAVAAARAGRGAEAWEHHGVAADAARRNKDKKDVYALQVMPANAAIHGCAVAAELGDVDEAIRLDERLSLPMTMLAERRAHHEIDMSRALVWAGNANQSLTRVLRAEKIAPQMTYFHPTARETVKALDRYYRVIPEPLRALQERMFL</sequence>
<dbReference type="Pfam" id="PF13560">
    <property type="entry name" value="HTH_31"/>
    <property type="match status" value="1"/>
</dbReference>
<feature type="domain" description="HTH cro/C1-type" evidence="1">
    <location>
        <begin position="20"/>
        <end position="74"/>
    </location>
</feature>
<dbReference type="CDD" id="cd00093">
    <property type="entry name" value="HTH_XRE"/>
    <property type="match status" value="1"/>
</dbReference>
<evidence type="ECO:0000259" key="1">
    <source>
        <dbReference type="PROSITE" id="PS50943"/>
    </source>
</evidence>